<dbReference type="GeneID" id="74306705"/>
<dbReference type="InterPro" id="IPR024508">
    <property type="entry name" value="DUF3226"/>
</dbReference>
<reference evidence="1" key="1">
    <citation type="submission" date="2022-04" db="EMBL/GenBank/DDBJ databases">
        <title>Complete genome of Methanoplanus endosymbiosus DSM 3599.</title>
        <authorList>
            <person name="Chen S.-C."/>
            <person name="You Y.-T."/>
            <person name="Zhou Y.-Z."/>
            <person name="Lai M.-C."/>
        </authorList>
    </citation>
    <scope>NUCLEOTIDE SEQUENCE</scope>
    <source>
        <strain evidence="1">DSM 3599</strain>
    </source>
</reference>
<gene>
    <name evidence="1" type="ORF">L6E24_03380</name>
</gene>
<dbReference type="Pfam" id="PF11536">
    <property type="entry name" value="DUF3226"/>
    <property type="match status" value="1"/>
</dbReference>
<evidence type="ECO:0000313" key="1">
    <source>
        <dbReference type="EMBL" id="UUX93177.1"/>
    </source>
</evidence>
<evidence type="ECO:0000313" key="2">
    <source>
        <dbReference type="Proteomes" id="UP001060368"/>
    </source>
</evidence>
<keyword evidence="2" id="KW-1185">Reference proteome</keyword>
<dbReference type="KEGG" id="mend:L6E24_03380"/>
<dbReference type="SUPFAM" id="SSF160945">
    <property type="entry name" value="PH0156-like"/>
    <property type="match status" value="1"/>
</dbReference>
<dbReference type="AlphaFoldDB" id="A0A9E7THL4"/>
<accession>A0A9E7THL4</accession>
<name>A0A9E7THL4_9EURY</name>
<dbReference type="EMBL" id="CP096115">
    <property type="protein sequence ID" value="UUX93177.1"/>
    <property type="molecule type" value="Genomic_DNA"/>
</dbReference>
<protein>
    <submittedName>
        <fullName evidence="1">Uncharacterized protein</fullName>
    </submittedName>
</protein>
<dbReference type="Proteomes" id="UP001060368">
    <property type="component" value="Chromosome"/>
</dbReference>
<proteinExistence type="predicted"/>
<organism evidence="1 2">
    <name type="scientific">Methanoplanus endosymbiosus</name>
    <dbReference type="NCBI Taxonomy" id="33865"/>
    <lineage>
        <taxon>Archaea</taxon>
        <taxon>Methanobacteriati</taxon>
        <taxon>Methanobacteriota</taxon>
        <taxon>Stenosarchaea group</taxon>
        <taxon>Methanomicrobia</taxon>
        <taxon>Methanomicrobiales</taxon>
        <taxon>Methanomicrobiaceae</taxon>
        <taxon>Methanoplanus</taxon>
    </lineage>
</organism>
<dbReference type="RefSeq" id="WP_257743317.1">
    <property type="nucleotide sequence ID" value="NZ_CP096115.1"/>
</dbReference>
<sequence>MSLRITKRNLLIVEGCDEHHFFNEFFRHITDSGKDDCIVPDDIQIIPLHGKDKLKRELKALSMTSEFKSVEKIGILQDADNDPKLAFNQIAEILKELKFTPPEKQMTLSGGNPSWIILINPMDKPGMLEDLIVESFSGDHAMKCVDSFHECILNARENKPKNYSKAYLQTYFSSNHKYIKDIGVAAKEGILNFEHEAFENLRTFIDILTS</sequence>